<comment type="caution">
    <text evidence="4">The sequence shown here is derived from an EMBL/GenBank/DDBJ whole genome shotgun (WGS) entry which is preliminary data.</text>
</comment>
<evidence type="ECO:0000256" key="1">
    <source>
        <dbReference type="ARBA" id="ARBA00023098"/>
    </source>
</evidence>
<evidence type="ECO:0000313" key="5">
    <source>
        <dbReference type="Proteomes" id="UP000600139"/>
    </source>
</evidence>
<dbReference type="PROSITE" id="PS51635">
    <property type="entry name" value="PNPLA"/>
    <property type="match status" value="1"/>
</dbReference>
<dbReference type="EMBL" id="JAENIK010000009">
    <property type="protein sequence ID" value="MBK1815648.1"/>
    <property type="molecule type" value="Genomic_DNA"/>
</dbReference>
<dbReference type="InterPro" id="IPR002641">
    <property type="entry name" value="PNPLA_dom"/>
</dbReference>
<dbReference type="InterPro" id="IPR016035">
    <property type="entry name" value="Acyl_Trfase/lysoPLipase"/>
</dbReference>
<dbReference type="Proteomes" id="UP000600139">
    <property type="component" value="Unassembled WGS sequence"/>
</dbReference>
<dbReference type="AlphaFoldDB" id="A0A934V9Y6"/>
<gene>
    <name evidence="4" type="ORF">JIN84_08475</name>
</gene>
<protein>
    <submittedName>
        <fullName evidence="4">Patatin-like phospholipase family protein</fullName>
    </submittedName>
</protein>
<keyword evidence="2" id="KW-0442">Lipid degradation</keyword>
<keyword evidence="5" id="KW-1185">Reference proteome</keyword>
<feature type="active site" description="Nucleophile" evidence="2">
    <location>
        <position position="29"/>
    </location>
</feature>
<dbReference type="GO" id="GO:0016042">
    <property type="term" value="P:lipid catabolic process"/>
    <property type="evidence" value="ECO:0007669"/>
    <property type="project" value="UniProtKB-UniRule"/>
</dbReference>
<evidence type="ECO:0000259" key="3">
    <source>
        <dbReference type="PROSITE" id="PS51635"/>
    </source>
</evidence>
<feature type="active site" description="Proton acceptor" evidence="2">
    <location>
        <position position="148"/>
    </location>
</feature>
<dbReference type="SUPFAM" id="SSF52151">
    <property type="entry name" value="FabD/lysophospholipase-like"/>
    <property type="match status" value="1"/>
</dbReference>
<dbReference type="Gene3D" id="3.40.1090.10">
    <property type="entry name" value="Cytosolic phospholipase A2 catalytic domain"/>
    <property type="match status" value="1"/>
</dbReference>
<reference evidence="4" key="1">
    <citation type="submission" date="2021-01" db="EMBL/GenBank/DDBJ databases">
        <title>Modified the classification status of verrucomicrobia.</title>
        <authorList>
            <person name="Feng X."/>
        </authorList>
    </citation>
    <scope>NUCLEOTIDE SEQUENCE</scope>
    <source>
        <strain evidence="4">JCM 18052</strain>
    </source>
</reference>
<feature type="short sequence motif" description="DGA/G" evidence="2">
    <location>
        <begin position="148"/>
        <end position="150"/>
    </location>
</feature>
<dbReference type="GO" id="GO:0016787">
    <property type="term" value="F:hydrolase activity"/>
    <property type="evidence" value="ECO:0007669"/>
    <property type="project" value="UniProtKB-UniRule"/>
</dbReference>
<keyword evidence="2" id="KW-0378">Hydrolase</keyword>
<keyword evidence="1 2" id="KW-0443">Lipid metabolism</keyword>
<evidence type="ECO:0000256" key="2">
    <source>
        <dbReference type="PROSITE-ProRule" id="PRU01161"/>
    </source>
</evidence>
<feature type="domain" description="PNPLA" evidence="3">
    <location>
        <begin position="1"/>
        <end position="161"/>
    </location>
</feature>
<dbReference type="Pfam" id="PF01734">
    <property type="entry name" value="Patatin"/>
    <property type="match status" value="1"/>
</dbReference>
<proteinExistence type="predicted"/>
<sequence length="288" mass="31187">MRAAAPAGGTLALAHAGMEAQFDAIYATSAGAINASYFLSGQGDLGISIYFDDLTTGRFINPRRLNKIVDVDWVIDELVCLKKPLDVAKILASPTQFFVPLIDMENGEATMIDVKNSSVSVPSVIRAALALPVLYNLTVNIDGKDYMDGGLRIPFPIQQAIEDGCTDILLLLSRPEDFVAPVPPLWSKLIFELICARGRKGIRKAFSESHHSSRVSRNLALGRSAVPSNVNIATICTKENEAIHRTSVHRETLIAAATSYGKRTLRILGADPDGWALGPPEAIHWPGR</sequence>
<name>A0A934V9Y6_9BACT</name>
<accession>A0A934V9Y6</accession>
<evidence type="ECO:0000313" key="4">
    <source>
        <dbReference type="EMBL" id="MBK1815648.1"/>
    </source>
</evidence>
<comment type="caution">
    <text evidence="2">Lacks conserved residue(s) required for the propagation of feature annotation.</text>
</comment>
<organism evidence="4 5">
    <name type="scientific">Luteolibacter yonseiensis</name>
    <dbReference type="NCBI Taxonomy" id="1144680"/>
    <lineage>
        <taxon>Bacteria</taxon>
        <taxon>Pseudomonadati</taxon>
        <taxon>Verrucomicrobiota</taxon>
        <taxon>Verrucomicrobiia</taxon>
        <taxon>Verrucomicrobiales</taxon>
        <taxon>Verrucomicrobiaceae</taxon>
        <taxon>Luteolibacter</taxon>
    </lineage>
</organism>